<comment type="caution">
    <text evidence="2">The sequence shown here is derived from an EMBL/GenBank/DDBJ whole genome shotgun (WGS) entry which is preliminary data.</text>
</comment>
<organism evidence="2 3">
    <name type="scientific">Algoriphagus confluentis</name>
    <dbReference type="NCBI Taxonomy" id="1697556"/>
    <lineage>
        <taxon>Bacteria</taxon>
        <taxon>Pseudomonadati</taxon>
        <taxon>Bacteroidota</taxon>
        <taxon>Cytophagia</taxon>
        <taxon>Cytophagales</taxon>
        <taxon>Cyclobacteriaceae</taxon>
        <taxon>Algoriphagus</taxon>
    </lineage>
</organism>
<dbReference type="Pfam" id="PF13173">
    <property type="entry name" value="AAA_14"/>
    <property type="match status" value="1"/>
</dbReference>
<dbReference type="InterPro" id="IPR003593">
    <property type="entry name" value="AAA+_ATPase"/>
</dbReference>
<keyword evidence="3" id="KW-1185">Reference proteome</keyword>
<feature type="domain" description="AAA+ ATPase" evidence="1">
    <location>
        <begin position="30"/>
        <end position="159"/>
    </location>
</feature>
<accession>A0ABQ6PJJ2</accession>
<name>A0ABQ6PJJ2_9BACT</name>
<dbReference type="InterPro" id="IPR027417">
    <property type="entry name" value="P-loop_NTPase"/>
</dbReference>
<protein>
    <submittedName>
        <fullName evidence="2">AAA family ATPase</fullName>
    </submittedName>
</protein>
<evidence type="ECO:0000313" key="2">
    <source>
        <dbReference type="EMBL" id="GMQ28139.1"/>
    </source>
</evidence>
<sequence>MQLLIDFQDSLLLGIKEDFKRFLKEKINWKQRMIGIKGPRGAGKTTLMLQHLKFTLQKSHVNGLYVTADHPWFYKNNLLDTAMDWFQQGGQVLLIDEVHKYPNWSRELKNIYDGLPQLQVIFSASSALDIYRGESDLSRRVISYTLPGLSFREYLKLSEVGDFPSFSLEDLQKRHREISQEVISKIRPLPYFEKYLSRGYLPIFVEGENEYGSKLEHIINTVVDTDLAYISSYNAGTAAKVKKLLGVIAESAPFKPNIASISAKLGISRDRIVEHIYQLKDAKILNILLAQGKGVSRLQKPDKLYLENTNLSFAINSSPDIGALRETFLLNQLLNAGHEVFEPKKGDFWVNGITIEVGGKNKSPKQVLNEGEYLIASDEIESGWGAKLPLWLFGFLY</sequence>
<evidence type="ECO:0000313" key="3">
    <source>
        <dbReference type="Proteomes" id="UP001338309"/>
    </source>
</evidence>
<dbReference type="PANTHER" id="PTHR42990">
    <property type="entry name" value="ATPASE"/>
    <property type="match status" value="1"/>
</dbReference>
<dbReference type="SUPFAM" id="SSF52540">
    <property type="entry name" value="P-loop containing nucleoside triphosphate hydrolases"/>
    <property type="match status" value="1"/>
</dbReference>
<dbReference type="SMART" id="SM00382">
    <property type="entry name" value="AAA"/>
    <property type="match status" value="1"/>
</dbReference>
<dbReference type="InterPro" id="IPR041682">
    <property type="entry name" value="AAA_14"/>
</dbReference>
<evidence type="ECO:0000259" key="1">
    <source>
        <dbReference type="SMART" id="SM00382"/>
    </source>
</evidence>
<gene>
    <name evidence="2" type="ORF">Aconfl_07820</name>
</gene>
<dbReference type="PANTHER" id="PTHR42990:SF1">
    <property type="entry name" value="AAA+ ATPASE DOMAIN-CONTAINING PROTEIN"/>
    <property type="match status" value="1"/>
</dbReference>
<proteinExistence type="predicted"/>
<dbReference type="Proteomes" id="UP001338309">
    <property type="component" value="Unassembled WGS sequence"/>
</dbReference>
<dbReference type="EMBL" id="BTPD01000002">
    <property type="protein sequence ID" value="GMQ28139.1"/>
    <property type="molecule type" value="Genomic_DNA"/>
</dbReference>
<dbReference type="Gene3D" id="3.40.50.300">
    <property type="entry name" value="P-loop containing nucleotide triphosphate hydrolases"/>
    <property type="match status" value="1"/>
</dbReference>
<reference evidence="2 3" key="1">
    <citation type="submission" date="2023-08" db="EMBL/GenBank/DDBJ databases">
        <title>Draft genome sequence of Algoriphagus confluentis.</title>
        <authorList>
            <person name="Takatani N."/>
            <person name="Hosokawa M."/>
            <person name="Sawabe T."/>
        </authorList>
    </citation>
    <scope>NUCLEOTIDE SEQUENCE [LARGE SCALE GENOMIC DNA]</scope>
    <source>
        <strain evidence="2 3">NBRC 111222</strain>
    </source>
</reference>